<evidence type="ECO:0000313" key="1">
    <source>
        <dbReference type="EMBL" id="ATP10521.1"/>
    </source>
</evidence>
<evidence type="ECO:0000313" key="2">
    <source>
        <dbReference type="Proteomes" id="UP000222916"/>
    </source>
</evidence>
<protein>
    <submittedName>
        <fullName evidence="1">Uncharacterized protein</fullName>
    </submittedName>
</protein>
<sequence length="97" mass="11327">MARWLRASHFLIYVSCRLCRTTVLKRAGIPVPSERHSFLVHKRAVGITWDAINPSRTANVIPMTRRTLCRFQNMIKLTNSPYGKLCRVDNWLFIQIN</sequence>
<reference evidence="2" key="1">
    <citation type="journal article" date="2018" name="BMC Genomics">
        <title>The complete and fully assembled genome sequence of Aeromonas salmonicida subsp. pectinolytica and its comparative analysis with other Aeromonas species: investigation of the mobilome in environmental and pathogenic strains.</title>
        <authorList>
            <person name="Pfeiffer F."/>
            <person name="Zamora-Lagos M.A."/>
            <person name="Blettinger M."/>
            <person name="Yeroslaviz A."/>
            <person name="Dahl A."/>
            <person name="Gruber S."/>
            <person name="Habermann B.H."/>
        </authorList>
    </citation>
    <scope>NUCLEOTIDE SEQUENCE [LARGE SCALE GENOMIC DNA]</scope>
    <source>
        <strain evidence="2">34mel</strain>
    </source>
</reference>
<dbReference type="Proteomes" id="UP000222916">
    <property type="component" value="Chromosome"/>
</dbReference>
<gene>
    <name evidence="1" type="ORF">Asalp_34240</name>
</gene>
<proteinExistence type="predicted"/>
<accession>A0A2D1QJI4</accession>
<dbReference type="EMBL" id="CP022426">
    <property type="protein sequence ID" value="ATP10521.1"/>
    <property type="molecule type" value="Genomic_DNA"/>
</dbReference>
<name>A0A2D1QJI4_AERSA</name>
<dbReference type="AlphaFoldDB" id="A0A2D1QJI4"/>
<organism evidence="1 2">
    <name type="scientific">Aeromonas salmonicida subsp. pectinolytica 34mel</name>
    <dbReference type="NCBI Taxonomy" id="1324960"/>
    <lineage>
        <taxon>Bacteria</taxon>
        <taxon>Pseudomonadati</taxon>
        <taxon>Pseudomonadota</taxon>
        <taxon>Gammaproteobacteria</taxon>
        <taxon>Aeromonadales</taxon>
        <taxon>Aeromonadaceae</taxon>
        <taxon>Aeromonas</taxon>
    </lineage>
</organism>